<dbReference type="SUPFAM" id="SSF56935">
    <property type="entry name" value="Porins"/>
    <property type="match status" value="1"/>
</dbReference>
<evidence type="ECO:0000256" key="14">
    <source>
        <dbReference type="PROSITE-ProRule" id="PRU01360"/>
    </source>
</evidence>
<dbReference type="InterPro" id="IPR036942">
    <property type="entry name" value="Beta-barrel_TonB_sf"/>
</dbReference>
<protein>
    <submittedName>
        <fullName evidence="19">TonB-dependent siderophore receptor</fullName>
    </submittedName>
</protein>
<dbReference type="InterPro" id="IPR000531">
    <property type="entry name" value="Beta-barrel_TonB"/>
</dbReference>
<keyword evidence="3 14" id="KW-0813">Transport</keyword>
<dbReference type="Proteomes" id="UP000303847">
    <property type="component" value="Chromosome"/>
</dbReference>
<dbReference type="Gene3D" id="2.40.170.20">
    <property type="entry name" value="TonB-dependent receptor, beta-barrel domain"/>
    <property type="match status" value="1"/>
</dbReference>
<evidence type="ECO:0000256" key="6">
    <source>
        <dbReference type="ARBA" id="ARBA00022692"/>
    </source>
</evidence>
<evidence type="ECO:0000256" key="2">
    <source>
        <dbReference type="ARBA" id="ARBA00009810"/>
    </source>
</evidence>
<dbReference type="OrthoDB" id="127311at2"/>
<evidence type="ECO:0000256" key="15">
    <source>
        <dbReference type="RuleBase" id="RU003357"/>
    </source>
</evidence>
<dbReference type="CDD" id="cd01347">
    <property type="entry name" value="ligand_gated_channel"/>
    <property type="match status" value="1"/>
</dbReference>
<dbReference type="PROSITE" id="PS52016">
    <property type="entry name" value="TONB_DEPENDENT_REC_3"/>
    <property type="match status" value="1"/>
</dbReference>
<dbReference type="GO" id="GO:0038023">
    <property type="term" value="F:signaling receptor activity"/>
    <property type="evidence" value="ECO:0007669"/>
    <property type="project" value="InterPro"/>
</dbReference>
<feature type="chain" id="PRO_5015786758" evidence="16">
    <location>
        <begin position="39"/>
        <end position="738"/>
    </location>
</feature>
<keyword evidence="10 15" id="KW-0798">TonB box</keyword>
<feature type="domain" description="TonB-dependent receptor-like beta-barrel" evidence="17">
    <location>
        <begin position="263"/>
        <end position="707"/>
    </location>
</feature>
<evidence type="ECO:0000256" key="10">
    <source>
        <dbReference type="ARBA" id="ARBA00023077"/>
    </source>
</evidence>
<evidence type="ECO:0000256" key="13">
    <source>
        <dbReference type="ARBA" id="ARBA00023237"/>
    </source>
</evidence>
<evidence type="ECO:0000256" key="5">
    <source>
        <dbReference type="ARBA" id="ARBA00022496"/>
    </source>
</evidence>
<proteinExistence type="inferred from homology"/>
<dbReference type="GO" id="GO:0015891">
    <property type="term" value="P:siderophore transport"/>
    <property type="evidence" value="ECO:0007669"/>
    <property type="project" value="InterPro"/>
</dbReference>
<keyword evidence="7 16" id="KW-0732">Signal</keyword>
<dbReference type="GO" id="GO:0015344">
    <property type="term" value="F:siderophore uptake transmembrane transporter activity"/>
    <property type="evidence" value="ECO:0007669"/>
    <property type="project" value="TreeGrafter"/>
</dbReference>
<reference evidence="20 22" key="2">
    <citation type="submission" date="2018-11" db="EMBL/GenBank/DDBJ databases">
        <title>Genome sequences of Brenneria nigrifluens and Brenneria rubrifaciens.</title>
        <authorList>
            <person name="Poret-Peterson A.T."/>
            <person name="McClean A.E."/>
            <person name="Kluepfel D.A."/>
        </authorList>
    </citation>
    <scope>NUCLEOTIDE SEQUENCE [LARGE SCALE GENOMIC DNA]</scope>
    <source>
        <strain evidence="20 22">ATCC 13028</strain>
    </source>
</reference>
<evidence type="ECO:0000259" key="17">
    <source>
        <dbReference type="Pfam" id="PF00593"/>
    </source>
</evidence>
<dbReference type="Pfam" id="PF07715">
    <property type="entry name" value="Plug"/>
    <property type="match status" value="1"/>
</dbReference>
<reference evidence="19 21" key="1">
    <citation type="submission" date="2018-04" db="EMBL/GenBank/DDBJ databases">
        <title>Brenneria corticis sp.nov.</title>
        <authorList>
            <person name="Li Y."/>
        </authorList>
    </citation>
    <scope>NUCLEOTIDE SEQUENCE [LARGE SCALE GENOMIC DNA]</scope>
    <source>
        <strain evidence="19 21">LMG 2694</strain>
    </source>
</reference>
<evidence type="ECO:0000259" key="18">
    <source>
        <dbReference type="Pfam" id="PF07715"/>
    </source>
</evidence>
<dbReference type="GO" id="GO:0009279">
    <property type="term" value="C:cell outer membrane"/>
    <property type="evidence" value="ECO:0007669"/>
    <property type="project" value="UniProtKB-SubCell"/>
</dbReference>
<keyword evidence="8" id="KW-0408">Iron</keyword>
<dbReference type="EMBL" id="QDKK01000024">
    <property type="protein sequence ID" value="PWC23472.1"/>
    <property type="molecule type" value="Genomic_DNA"/>
</dbReference>
<gene>
    <name evidence="19" type="ORF">DDT54_14610</name>
    <name evidence="20" type="ORF">EH206_19925</name>
</gene>
<keyword evidence="9" id="KW-0406">Ion transport</keyword>
<comment type="similarity">
    <text evidence="2 14 15">Belongs to the TonB-dependent receptor family.</text>
</comment>
<evidence type="ECO:0000256" key="12">
    <source>
        <dbReference type="ARBA" id="ARBA00023170"/>
    </source>
</evidence>
<evidence type="ECO:0000313" key="22">
    <source>
        <dbReference type="Proteomes" id="UP000303847"/>
    </source>
</evidence>
<dbReference type="AlphaFoldDB" id="A0A2U1UPG8"/>
<dbReference type="Pfam" id="PF00593">
    <property type="entry name" value="TonB_dep_Rec_b-barrel"/>
    <property type="match status" value="1"/>
</dbReference>
<accession>A0A2U1UPG8</accession>
<evidence type="ECO:0000256" key="1">
    <source>
        <dbReference type="ARBA" id="ARBA00004571"/>
    </source>
</evidence>
<dbReference type="EMBL" id="CP034036">
    <property type="protein sequence ID" value="QCR06217.1"/>
    <property type="molecule type" value="Genomic_DNA"/>
</dbReference>
<evidence type="ECO:0000313" key="19">
    <source>
        <dbReference type="EMBL" id="PWC23472.1"/>
    </source>
</evidence>
<dbReference type="FunFam" id="2.40.170.20:FF:000005">
    <property type="entry name" value="TonB-dependent siderophore receptor"/>
    <property type="match status" value="1"/>
</dbReference>
<dbReference type="PANTHER" id="PTHR32552">
    <property type="entry name" value="FERRICHROME IRON RECEPTOR-RELATED"/>
    <property type="match status" value="1"/>
</dbReference>
<keyword evidence="5" id="KW-0410">Iron transport</keyword>
<dbReference type="Gene3D" id="2.170.130.10">
    <property type="entry name" value="TonB-dependent receptor, plug domain"/>
    <property type="match status" value="1"/>
</dbReference>
<evidence type="ECO:0000256" key="8">
    <source>
        <dbReference type="ARBA" id="ARBA00023004"/>
    </source>
</evidence>
<dbReference type="InterPro" id="IPR037066">
    <property type="entry name" value="Plug_dom_sf"/>
</dbReference>
<dbReference type="InterPro" id="IPR039426">
    <property type="entry name" value="TonB-dep_rcpt-like"/>
</dbReference>
<evidence type="ECO:0000256" key="9">
    <source>
        <dbReference type="ARBA" id="ARBA00023065"/>
    </source>
</evidence>
<evidence type="ECO:0000256" key="3">
    <source>
        <dbReference type="ARBA" id="ARBA00022448"/>
    </source>
</evidence>
<evidence type="ECO:0000313" key="21">
    <source>
        <dbReference type="Proteomes" id="UP000295985"/>
    </source>
</evidence>
<dbReference type="InterPro" id="IPR012910">
    <property type="entry name" value="Plug_dom"/>
</dbReference>
<evidence type="ECO:0000256" key="7">
    <source>
        <dbReference type="ARBA" id="ARBA00022729"/>
    </source>
</evidence>
<feature type="domain" description="TonB-dependent receptor plug" evidence="18">
    <location>
        <begin position="85"/>
        <end position="187"/>
    </location>
</feature>
<feature type="signal peptide" evidence="16">
    <location>
        <begin position="1"/>
        <end position="38"/>
    </location>
</feature>
<keyword evidence="12 19" id="KW-0675">Receptor</keyword>
<dbReference type="PANTHER" id="PTHR32552:SF68">
    <property type="entry name" value="FERRICHROME OUTER MEMBRANE TRANSPORTER_PHAGE RECEPTOR"/>
    <property type="match status" value="1"/>
</dbReference>
<keyword evidence="13 14" id="KW-0998">Cell outer membrane</keyword>
<organism evidence="19 21">
    <name type="scientific">Brenneria nigrifluens DSM 30175 = ATCC 13028</name>
    <dbReference type="NCBI Taxonomy" id="1121120"/>
    <lineage>
        <taxon>Bacteria</taxon>
        <taxon>Pseudomonadati</taxon>
        <taxon>Pseudomonadota</taxon>
        <taxon>Gammaproteobacteria</taxon>
        <taxon>Enterobacterales</taxon>
        <taxon>Pectobacteriaceae</taxon>
        <taxon>Brenneria</taxon>
    </lineage>
</organism>
<comment type="subcellular location">
    <subcellularLocation>
        <location evidence="1 14">Cell outer membrane</location>
        <topology evidence="1 14">Multi-pass membrane protein</topology>
    </subcellularLocation>
</comment>
<evidence type="ECO:0000256" key="16">
    <source>
        <dbReference type="SAM" id="SignalP"/>
    </source>
</evidence>
<evidence type="ECO:0000313" key="20">
    <source>
        <dbReference type="EMBL" id="QCR06217.1"/>
    </source>
</evidence>
<dbReference type="RefSeq" id="WP_009114580.1">
    <property type="nucleotide sequence ID" value="NZ_CP034036.1"/>
</dbReference>
<dbReference type="InterPro" id="IPR010105">
    <property type="entry name" value="TonB_sidphr_rcpt"/>
</dbReference>
<keyword evidence="11 14" id="KW-0472">Membrane</keyword>
<evidence type="ECO:0000256" key="11">
    <source>
        <dbReference type="ARBA" id="ARBA00023136"/>
    </source>
</evidence>
<keyword evidence="22" id="KW-1185">Reference proteome</keyword>
<dbReference type="FunFam" id="2.170.130.10:FF:000001">
    <property type="entry name" value="Catecholate siderophore TonB-dependent receptor"/>
    <property type="match status" value="1"/>
</dbReference>
<name>A0A2U1UPG8_9GAMM</name>
<dbReference type="Proteomes" id="UP000295985">
    <property type="component" value="Unassembled WGS sequence"/>
</dbReference>
<evidence type="ECO:0000256" key="4">
    <source>
        <dbReference type="ARBA" id="ARBA00022452"/>
    </source>
</evidence>
<keyword evidence="4 14" id="KW-1134">Transmembrane beta strand</keyword>
<dbReference type="NCBIfam" id="TIGR01783">
    <property type="entry name" value="TonB-siderophor"/>
    <property type="match status" value="1"/>
</dbReference>
<keyword evidence="6 14" id="KW-0812">Transmembrane</keyword>
<sequence length="738" mass="80997">MFKTTKKPLACLINFRVDNHRIPLAIVSTLLISPLVHAATTDAATTGGNDTIVVTAGDNAESVTAPLKGIVAKASAAGTKTSTPLIKTPQTISVVTRDQMDAQAVSSVSDALSYSSGAFTNYRGSSNRNDEVVVRGFRFAPKFLDGLSYGLSGQGAALGTFDPWLLERVELVHGPASVLYGQVNPGGLVSMTSKRPTAQDIRKVKFSGGNQHLAEAAFDFGGALNDDQSLLYRLNGIASTKHEFIKDSKRERVAIAPALTWLPNADTSFTLLTSYQNDPKAGYRNFLPIYGTVKESVAGYIPYDMNVSEPSYNQSKREQTAIGYIFDHTINDVFSFQQNVRYSRLDETYRYLVYTTGSETYTDTILGRRPAKEQTKVDELGLDNQLKAQFYTGQIKHSAIGGLDYKWQNRDYKYWRLSCDKCSFDWANPVYGITIGELPLFDSTKKKLDQVGVYLQDQLEWNNWNLLLSGRHDWSEVRTLDRTNNTTEQQNDSKFTGRTGLLYAFDNGISPYISYSTSFEPNLSSGAPGSDPFKPTTGEQKEVGVKFQPKDSNTLLTLSLFDITQENITSYNSVTQYNEQIGKVRSKGLETEIRSQLTPEISLMVAYSYTDAETKESVSNNNPAGKTPAAIPKHSASAWGSYSFLSGALKGITVGTGVRYIGTSYGDNAENFTVPAYTLYDAMARYDLGAASSRLKGAEVQLNVNNLSDKHYVASCSGATACFYGVGRSIIASVSYSW</sequence>